<evidence type="ECO:0008006" key="4">
    <source>
        <dbReference type="Google" id="ProtNLM"/>
    </source>
</evidence>
<protein>
    <recommendedName>
        <fullName evidence="4">MARVEL domain-containing protein</fullName>
    </recommendedName>
</protein>
<dbReference type="EMBL" id="CDMC01000013">
    <property type="protein sequence ID" value="CEL09291.1"/>
    <property type="molecule type" value="Genomic_DNA"/>
</dbReference>
<keyword evidence="1" id="KW-0472">Membrane</keyword>
<dbReference type="AlphaFoldDB" id="A0A0U5GC49"/>
<feature type="transmembrane region" description="Helical" evidence="1">
    <location>
        <begin position="51"/>
        <end position="72"/>
    </location>
</feature>
<feature type="transmembrane region" description="Helical" evidence="1">
    <location>
        <begin position="21"/>
        <end position="39"/>
    </location>
</feature>
<sequence>MLQKLNIRAEDIPRAKFRLHIIAGALILLTFILVIVRVADSGTPRSRTNTWGIAVTLKSAVFMAYQVSTAHVDKLKRWANTKVNVVLNIIDTVFWFALFVITIMGASGATSTSSKAVGAIVIILALILAGLAGFLSFVCIKERRYYKQHGTVPGKATQYQEAV</sequence>
<evidence type="ECO:0000256" key="1">
    <source>
        <dbReference type="SAM" id="Phobius"/>
    </source>
</evidence>
<dbReference type="OrthoDB" id="3436860at2759"/>
<evidence type="ECO:0000313" key="2">
    <source>
        <dbReference type="EMBL" id="CEL09291.1"/>
    </source>
</evidence>
<keyword evidence="3" id="KW-1185">Reference proteome</keyword>
<feature type="transmembrane region" description="Helical" evidence="1">
    <location>
        <begin position="116"/>
        <end position="140"/>
    </location>
</feature>
<dbReference type="OMA" id="TRTNIWG"/>
<dbReference type="STRING" id="454130.A0A0U5GC49"/>
<gene>
    <name evidence="2" type="ORF">ASPCAL12429</name>
</gene>
<accession>A0A0U5GC49</accession>
<dbReference type="Proteomes" id="UP000054771">
    <property type="component" value="Unassembled WGS sequence"/>
</dbReference>
<reference evidence="3" key="1">
    <citation type="journal article" date="2016" name="Genome Announc.">
        <title>Draft genome sequences of fungus Aspergillus calidoustus.</title>
        <authorList>
            <person name="Horn F."/>
            <person name="Linde J."/>
            <person name="Mattern D.J."/>
            <person name="Walther G."/>
            <person name="Guthke R."/>
            <person name="Scherlach K."/>
            <person name="Martin K."/>
            <person name="Brakhage A.A."/>
            <person name="Petzke L."/>
            <person name="Valiante V."/>
        </authorList>
    </citation>
    <scope>NUCLEOTIDE SEQUENCE [LARGE SCALE GENOMIC DNA]</scope>
    <source>
        <strain evidence="3">SF006504</strain>
    </source>
</reference>
<keyword evidence="1" id="KW-0812">Transmembrane</keyword>
<evidence type="ECO:0000313" key="3">
    <source>
        <dbReference type="Proteomes" id="UP000054771"/>
    </source>
</evidence>
<name>A0A0U5GC49_ASPCI</name>
<keyword evidence="1" id="KW-1133">Transmembrane helix</keyword>
<organism evidence="2 3">
    <name type="scientific">Aspergillus calidoustus</name>
    <dbReference type="NCBI Taxonomy" id="454130"/>
    <lineage>
        <taxon>Eukaryota</taxon>
        <taxon>Fungi</taxon>
        <taxon>Dikarya</taxon>
        <taxon>Ascomycota</taxon>
        <taxon>Pezizomycotina</taxon>
        <taxon>Eurotiomycetes</taxon>
        <taxon>Eurotiomycetidae</taxon>
        <taxon>Eurotiales</taxon>
        <taxon>Aspergillaceae</taxon>
        <taxon>Aspergillus</taxon>
        <taxon>Aspergillus subgen. Nidulantes</taxon>
    </lineage>
</organism>
<proteinExistence type="predicted"/>
<feature type="transmembrane region" description="Helical" evidence="1">
    <location>
        <begin position="84"/>
        <end position="104"/>
    </location>
</feature>